<gene>
    <name evidence="2" type="ORF">MNBD_GAMMA22-1647</name>
</gene>
<dbReference type="InterPro" id="IPR036291">
    <property type="entry name" value="NAD(P)-bd_dom_sf"/>
</dbReference>
<dbReference type="PANTHER" id="PTHR33303">
    <property type="entry name" value="CYTOPLASMIC PROTEIN-RELATED"/>
    <property type="match status" value="1"/>
</dbReference>
<dbReference type="Pfam" id="PF13380">
    <property type="entry name" value="CoA_binding_2"/>
    <property type="match status" value="1"/>
</dbReference>
<protein>
    <recommendedName>
        <fullName evidence="1">CoA-binding domain-containing protein</fullName>
    </recommendedName>
</protein>
<dbReference type="AlphaFoldDB" id="A0A3B1A9B4"/>
<evidence type="ECO:0000313" key="2">
    <source>
        <dbReference type="EMBL" id="VAW94809.1"/>
    </source>
</evidence>
<dbReference type="SUPFAM" id="SSF51735">
    <property type="entry name" value="NAD(P)-binding Rossmann-fold domains"/>
    <property type="match status" value="1"/>
</dbReference>
<dbReference type="SMART" id="SM00881">
    <property type="entry name" value="CoA_binding"/>
    <property type="match status" value="1"/>
</dbReference>
<proteinExistence type="predicted"/>
<reference evidence="2" key="1">
    <citation type="submission" date="2018-06" db="EMBL/GenBank/DDBJ databases">
        <authorList>
            <person name="Zhirakovskaya E."/>
        </authorList>
    </citation>
    <scope>NUCLEOTIDE SEQUENCE</scope>
</reference>
<feature type="domain" description="CoA-binding" evidence="1">
    <location>
        <begin position="14"/>
        <end position="111"/>
    </location>
</feature>
<accession>A0A3B1A9B4</accession>
<evidence type="ECO:0000259" key="1">
    <source>
        <dbReference type="SMART" id="SM00881"/>
    </source>
</evidence>
<dbReference type="EMBL" id="UOFS01000019">
    <property type="protein sequence ID" value="VAW94809.1"/>
    <property type="molecule type" value="Genomic_DNA"/>
</dbReference>
<dbReference type="InterPro" id="IPR003781">
    <property type="entry name" value="CoA-bd"/>
</dbReference>
<sequence>MIYTNPDTASIKQFLQKIKIIGVLGLSPKENRPSYQVAKSLQDFSYTIIPIRPAVSEILGEAAYPDLGSLIKTANIKIDLLDVFRASQYVDDIVDQCIDLKVPALWLQDGVINHVAAQRATEAGIFTVMNRCIYRDYKSLMG</sequence>
<dbReference type="PANTHER" id="PTHR33303:SF2">
    <property type="entry name" value="COA-BINDING DOMAIN-CONTAINING PROTEIN"/>
    <property type="match status" value="1"/>
</dbReference>
<name>A0A3B1A9B4_9ZZZZ</name>
<dbReference type="Gene3D" id="3.40.50.720">
    <property type="entry name" value="NAD(P)-binding Rossmann-like Domain"/>
    <property type="match status" value="1"/>
</dbReference>
<organism evidence="2">
    <name type="scientific">hydrothermal vent metagenome</name>
    <dbReference type="NCBI Taxonomy" id="652676"/>
    <lineage>
        <taxon>unclassified sequences</taxon>
        <taxon>metagenomes</taxon>
        <taxon>ecological metagenomes</taxon>
    </lineage>
</organism>